<dbReference type="GO" id="GO:0032977">
    <property type="term" value="F:membrane insertase activity"/>
    <property type="evidence" value="ECO:0007669"/>
    <property type="project" value="InterPro"/>
</dbReference>
<feature type="transmembrane region" description="Helical" evidence="5">
    <location>
        <begin position="299"/>
        <end position="316"/>
    </location>
</feature>
<dbReference type="GO" id="GO:0033617">
    <property type="term" value="P:mitochondrial respiratory chain complex IV assembly"/>
    <property type="evidence" value="ECO:0007669"/>
    <property type="project" value="TreeGrafter"/>
</dbReference>
<dbReference type="GeneID" id="8235046"/>
<evidence type="ECO:0000256" key="4">
    <source>
        <dbReference type="ARBA" id="ARBA00023136"/>
    </source>
</evidence>
<feature type="transmembrane region" description="Helical" evidence="5">
    <location>
        <begin position="271"/>
        <end position="293"/>
    </location>
</feature>
<dbReference type="EMBL" id="AAZO01002909">
    <property type="status" value="NOT_ANNOTATED_CDS"/>
    <property type="molecule type" value="Genomic_DNA"/>
</dbReference>
<dbReference type="FunCoup" id="E0VJU9">
    <property type="interactions" value="620"/>
</dbReference>
<dbReference type="InterPro" id="IPR001708">
    <property type="entry name" value="YidC/ALB3/OXA1/COX18"/>
</dbReference>
<dbReference type="HOGENOM" id="CLU_029282_2_3_1"/>
<dbReference type="Proteomes" id="UP000009046">
    <property type="component" value="Unassembled WGS sequence"/>
</dbReference>
<reference evidence="7" key="3">
    <citation type="submission" date="2021-02" db="UniProtKB">
        <authorList>
            <consortium name="EnsemblMetazoa"/>
        </authorList>
    </citation>
    <scope>IDENTIFICATION</scope>
    <source>
        <strain evidence="7">USDA</strain>
    </source>
</reference>
<evidence type="ECO:0000256" key="2">
    <source>
        <dbReference type="ARBA" id="ARBA00022692"/>
    </source>
</evidence>
<dbReference type="CDD" id="cd20069">
    <property type="entry name" value="5TM_Oxa1-like"/>
    <property type="match status" value="1"/>
</dbReference>
<reference evidence="6" key="2">
    <citation type="submission" date="2007-04" db="EMBL/GenBank/DDBJ databases">
        <title>The genome of the human body louse.</title>
        <authorList>
            <consortium name="The Human Body Louse Genome Consortium"/>
            <person name="Kirkness E."/>
            <person name="Walenz B."/>
            <person name="Hass B."/>
            <person name="Bruggner R."/>
            <person name="Strausberg R."/>
        </authorList>
    </citation>
    <scope>NUCLEOTIDE SEQUENCE</scope>
    <source>
        <strain evidence="6">USDA</strain>
    </source>
</reference>
<evidence type="ECO:0000256" key="3">
    <source>
        <dbReference type="ARBA" id="ARBA00022989"/>
    </source>
</evidence>
<reference evidence="6" key="1">
    <citation type="submission" date="2007-04" db="EMBL/GenBank/DDBJ databases">
        <title>Annotation of Pediculus humanus corporis strain USDA.</title>
        <authorList>
            <person name="Kirkness E."/>
            <person name="Hannick L."/>
            <person name="Hass B."/>
            <person name="Bruggner R."/>
            <person name="Lawson D."/>
            <person name="Bidwell S."/>
            <person name="Joardar V."/>
            <person name="Caler E."/>
            <person name="Walenz B."/>
            <person name="Inman J."/>
            <person name="Schobel S."/>
            <person name="Galinsky K."/>
            <person name="Amedeo P."/>
            <person name="Strausberg R."/>
        </authorList>
    </citation>
    <scope>NUCLEOTIDE SEQUENCE</scope>
    <source>
        <strain evidence="6">USDA</strain>
    </source>
</reference>
<dbReference type="EnsemblMetazoa" id="PHUM250970-RA">
    <property type="protein sequence ID" value="PHUM250970-PA"/>
    <property type="gene ID" value="PHUM250970"/>
</dbReference>
<dbReference type="EMBL" id="DS235229">
    <property type="protein sequence ID" value="EEB13655.1"/>
    <property type="molecule type" value="Genomic_DNA"/>
</dbReference>
<keyword evidence="2 5" id="KW-0812">Transmembrane</keyword>
<name>E0VJU9_PEDHC</name>
<protein>
    <submittedName>
        <fullName evidence="6 7">Cytochrome oxidase biogenesis protein, putative</fullName>
    </submittedName>
</protein>
<organism>
    <name type="scientific">Pediculus humanus subsp. corporis</name>
    <name type="common">Body louse</name>
    <dbReference type="NCBI Taxonomy" id="121224"/>
    <lineage>
        <taxon>Eukaryota</taxon>
        <taxon>Metazoa</taxon>
        <taxon>Ecdysozoa</taxon>
        <taxon>Arthropoda</taxon>
        <taxon>Hexapoda</taxon>
        <taxon>Insecta</taxon>
        <taxon>Pterygota</taxon>
        <taxon>Neoptera</taxon>
        <taxon>Paraneoptera</taxon>
        <taxon>Psocodea</taxon>
        <taxon>Troctomorpha</taxon>
        <taxon>Phthiraptera</taxon>
        <taxon>Anoplura</taxon>
        <taxon>Pediculidae</taxon>
        <taxon>Pediculus</taxon>
    </lineage>
</organism>
<evidence type="ECO:0000313" key="7">
    <source>
        <dbReference type="EnsemblMetazoa" id="PHUM250970-PA"/>
    </source>
</evidence>
<dbReference type="CTD" id="8235046"/>
<feature type="transmembrane region" description="Helical" evidence="5">
    <location>
        <begin position="241"/>
        <end position="259"/>
    </location>
</feature>
<dbReference type="InParanoid" id="E0VJU9"/>
<dbReference type="OMA" id="WQRKRIV"/>
<dbReference type="eggNOG" id="KOG1239">
    <property type="taxonomic scope" value="Eukaryota"/>
</dbReference>
<dbReference type="AlphaFoldDB" id="E0VJU9"/>
<gene>
    <name evidence="7" type="primary">8235046</name>
    <name evidence="6" type="ORF">Phum_PHUM250970</name>
</gene>
<dbReference type="OrthoDB" id="2148490at2759"/>
<sequence>MSKCLQKILISKQVSLISNLGNTYKNSHLLNQKHNGFSCKILKKELPVGQLCCQFQQSRNFSSEYFQELNTNIHNFVTTNAPTVAIKNFLIELHDMSGLPWWSEILLVTAGMKLVIGLPIGVFQQHIIAKINLTKMQHSIICKKLESELSLMARRGKWSDMKKQRAFITQQKMIWSDLVVKNNCHPFKLVILTWAHLPPWILLSFSIRSLCEKDLVSPMTYLQLQTEGLFWNSNLIQPDPYFILPVTLFLSTYLFQDLIQLSIGRKPTSFFLKVFSTIFRFSAVLFLIVGAIVPSGLSLYWSVSILCSIAQHLLLLSPKVRRLLRIPITPLEKQNPYKHLADSFVEKYSKINSGSYRNEDN</sequence>
<evidence type="ECO:0000256" key="5">
    <source>
        <dbReference type="SAM" id="Phobius"/>
    </source>
</evidence>
<keyword evidence="4 5" id="KW-0472">Membrane</keyword>
<dbReference type="PANTHER" id="PTHR12428:SF65">
    <property type="entry name" value="CYTOCHROME C OXIDASE ASSEMBLY PROTEIN COX18, MITOCHONDRIAL"/>
    <property type="match status" value="1"/>
</dbReference>
<dbReference type="STRING" id="121224.E0VJU9"/>
<evidence type="ECO:0000256" key="1">
    <source>
        <dbReference type="ARBA" id="ARBA00004141"/>
    </source>
</evidence>
<dbReference type="RefSeq" id="XP_002426393.1">
    <property type="nucleotide sequence ID" value="XM_002426348.1"/>
</dbReference>
<dbReference type="VEuPathDB" id="VectorBase:PHUM250970"/>
<evidence type="ECO:0000313" key="8">
    <source>
        <dbReference type="Proteomes" id="UP000009046"/>
    </source>
</evidence>
<dbReference type="KEGG" id="phu:Phum_PHUM250970"/>
<dbReference type="GO" id="GO:0032979">
    <property type="term" value="P:protein insertion into mitochondrial inner membrane from matrix"/>
    <property type="evidence" value="ECO:0007669"/>
    <property type="project" value="TreeGrafter"/>
</dbReference>
<evidence type="ECO:0000313" key="6">
    <source>
        <dbReference type="EMBL" id="EEB13655.1"/>
    </source>
</evidence>
<keyword evidence="3 5" id="KW-1133">Transmembrane helix</keyword>
<comment type="subcellular location">
    <subcellularLocation>
        <location evidence="1">Membrane</location>
        <topology evidence="1">Multi-pass membrane protein</topology>
    </subcellularLocation>
</comment>
<dbReference type="PANTHER" id="PTHR12428">
    <property type="entry name" value="OXA1"/>
    <property type="match status" value="1"/>
</dbReference>
<proteinExistence type="predicted"/>
<dbReference type="GO" id="GO:0005743">
    <property type="term" value="C:mitochondrial inner membrane"/>
    <property type="evidence" value="ECO:0007669"/>
    <property type="project" value="TreeGrafter"/>
</dbReference>
<accession>E0VJU9</accession>
<keyword evidence="8" id="KW-1185">Reference proteome</keyword>